<feature type="chain" id="PRO_5010959812" evidence="1">
    <location>
        <begin position="20"/>
        <end position="205"/>
    </location>
</feature>
<evidence type="ECO:0000313" key="4">
    <source>
        <dbReference type="Proteomes" id="UP000001555"/>
    </source>
</evidence>
<dbReference type="SUPFAM" id="SSF50814">
    <property type="entry name" value="Lipocalins"/>
    <property type="match status" value="1"/>
</dbReference>
<dbReference type="EMBL" id="ABJB011136241">
    <property type="status" value="NOT_ANNOTATED_CDS"/>
    <property type="molecule type" value="Genomic_DNA"/>
</dbReference>
<keyword evidence="4" id="KW-1185">Reference proteome</keyword>
<dbReference type="EMBL" id="ABJB010496928">
    <property type="status" value="NOT_ANNOTATED_CDS"/>
    <property type="molecule type" value="Genomic_DNA"/>
</dbReference>
<proteinExistence type="predicted"/>
<protein>
    <submittedName>
        <fullName evidence="2 3">Secreted protein, putative</fullName>
    </submittedName>
</protein>
<dbReference type="HOGENOM" id="CLU_1340498_0_0_1"/>
<dbReference type="VEuPathDB" id="VectorBase:ISCW009055"/>
<gene>
    <name evidence="2" type="ORF">IscW_ISCW009055</name>
</gene>
<sequence>MKLVLFSLIIFFLAMLVDAKPGERRIDEDENYWQYQDIRRASLNFNLKFWMMYRTLRRTDRANECVYTEVKTQKTEDNAYEFVQGYMKEDGTNVEETLLAFPYVTESAGHKKREKENAMLVKKKEDAQNGKRYQLIYSDFKCCDILRVLDEENGAACELYLHDKCVSQSVPRQCESIYKNACGKTDDFKNQVYNNSCKNTTQDTT</sequence>
<dbReference type="GO" id="GO:0043176">
    <property type="term" value="F:amine binding"/>
    <property type="evidence" value="ECO:0007669"/>
    <property type="project" value="InterPro"/>
</dbReference>
<feature type="signal peptide" evidence="1">
    <location>
        <begin position="1"/>
        <end position="19"/>
    </location>
</feature>
<evidence type="ECO:0000256" key="1">
    <source>
        <dbReference type="SAM" id="SignalP"/>
    </source>
</evidence>
<dbReference type="InterPro" id="IPR002970">
    <property type="entry name" value="Tick_his-bd"/>
</dbReference>
<dbReference type="GO" id="GO:0030682">
    <property type="term" value="P:symbiont-mediated perturbation of host defenses"/>
    <property type="evidence" value="ECO:0007669"/>
    <property type="project" value="InterPro"/>
</dbReference>
<dbReference type="InterPro" id="IPR012674">
    <property type="entry name" value="Calycin"/>
</dbReference>
<dbReference type="EMBL" id="ABJB010612184">
    <property type="status" value="NOT_ANNOTATED_CDS"/>
    <property type="molecule type" value="Genomic_DNA"/>
</dbReference>
<evidence type="ECO:0000313" key="3">
    <source>
        <dbReference type="EnsemblMetazoa" id="ISCW009055-PA"/>
    </source>
</evidence>
<dbReference type="EMBL" id="ABJB010880331">
    <property type="status" value="NOT_ANNOTATED_CDS"/>
    <property type="molecule type" value="Genomic_DNA"/>
</dbReference>
<dbReference type="EMBL" id="DS817588">
    <property type="protein sequence ID" value="EEC11497.1"/>
    <property type="molecule type" value="Genomic_DNA"/>
</dbReference>
<dbReference type="EMBL" id="ABJB010704196">
    <property type="status" value="NOT_ANNOTATED_CDS"/>
    <property type="molecule type" value="Genomic_DNA"/>
</dbReference>
<keyword evidence="1" id="KW-0732">Signal</keyword>
<dbReference type="EMBL" id="ABJB010708660">
    <property type="status" value="NOT_ANNOTATED_CDS"/>
    <property type="molecule type" value="Genomic_DNA"/>
</dbReference>
<reference evidence="3" key="2">
    <citation type="submission" date="2020-05" db="UniProtKB">
        <authorList>
            <consortium name="EnsemblMetazoa"/>
        </authorList>
    </citation>
    <scope>IDENTIFICATION</scope>
    <source>
        <strain evidence="3">wikel</strain>
    </source>
</reference>
<feature type="non-terminal residue" evidence="2">
    <location>
        <position position="205"/>
    </location>
</feature>
<dbReference type="EMBL" id="ABJB010965791">
    <property type="status" value="NOT_ANNOTATED_CDS"/>
    <property type="molecule type" value="Genomic_DNA"/>
</dbReference>
<evidence type="ECO:0000313" key="2">
    <source>
        <dbReference type="EMBL" id="EEC11497.1"/>
    </source>
</evidence>
<dbReference type="OrthoDB" id="10519060at2759"/>
<dbReference type="PaxDb" id="6945-B7PY25"/>
<dbReference type="VEuPathDB" id="VectorBase:ISCP_036501"/>
<reference evidence="2 4" key="1">
    <citation type="submission" date="2008-03" db="EMBL/GenBank/DDBJ databases">
        <title>Annotation of Ixodes scapularis.</title>
        <authorList>
            <consortium name="Ixodes scapularis Genome Project Consortium"/>
            <person name="Caler E."/>
            <person name="Hannick L.I."/>
            <person name="Bidwell S."/>
            <person name="Joardar V."/>
            <person name="Thiagarajan M."/>
            <person name="Amedeo P."/>
            <person name="Galinsky K.J."/>
            <person name="Schobel S."/>
            <person name="Inman J."/>
            <person name="Hostetler J."/>
            <person name="Miller J."/>
            <person name="Hammond M."/>
            <person name="Megy K."/>
            <person name="Lawson D."/>
            <person name="Kodira C."/>
            <person name="Sutton G."/>
            <person name="Meyer J."/>
            <person name="Hill C.A."/>
            <person name="Birren B."/>
            <person name="Nene V."/>
            <person name="Collins F."/>
            <person name="Alarcon-Chaidez F."/>
            <person name="Wikel S."/>
            <person name="Strausberg R."/>
        </authorList>
    </citation>
    <scope>NUCLEOTIDE SEQUENCE [LARGE SCALE GENOMIC DNA]</scope>
    <source>
        <strain evidence="4">Wikel</strain>
        <strain evidence="2">Wikel colony</strain>
    </source>
</reference>
<dbReference type="Proteomes" id="UP000001555">
    <property type="component" value="Unassembled WGS sequence"/>
</dbReference>
<accession>B7PY25</accession>
<dbReference type="Gene3D" id="2.40.128.20">
    <property type="match status" value="1"/>
</dbReference>
<dbReference type="VEuPathDB" id="VectorBase:ISCI009055"/>
<dbReference type="Pfam" id="PF02098">
    <property type="entry name" value="His_binding"/>
    <property type="match status" value="1"/>
</dbReference>
<dbReference type="EnsemblMetazoa" id="ISCW009055-RA">
    <property type="protein sequence ID" value="ISCW009055-PA"/>
    <property type="gene ID" value="ISCW009055"/>
</dbReference>
<organism>
    <name type="scientific">Ixodes scapularis</name>
    <name type="common">Black-legged tick</name>
    <name type="synonym">Deer tick</name>
    <dbReference type="NCBI Taxonomy" id="6945"/>
    <lineage>
        <taxon>Eukaryota</taxon>
        <taxon>Metazoa</taxon>
        <taxon>Ecdysozoa</taxon>
        <taxon>Arthropoda</taxon>
        <taxon>Chelicerata</taxon>
        <taxon>Arachnida</taxon>
        <taxon>Acari</taxon>
        <taxon>Parasitiformes</taxon>
        <taxon>Ixodida</taxon>
        <taxon>Ixodoidea</taxon>
        <taxon>Ixodidae</taxon>
        <taxon>Ixodinae</taxon>
        <taxon>Ixodes</taxon>
    </lineage>
</organism>
<dbReference type="AlphaFoldDB" id="B7PY25"/>
<dbReference type="EMBL" id="ABJB011099554">
    <property type="status" value="NOT_ANNOTATED_CDS"/>
    <property type="molecule type" value="Genomic_DNA"/>
</dbReference>
<dbReference type="EMBL" id="ABJB011029129">
    <property type="status" value="NOT_ANNOTATED_CDS"/>
    <property type="molecule type" value="Genomic_DNA"/>
</dbReference>
<name>B7PY25_IXOSC</name>